<dbReference type="InterPro" id="IPR029058">
    <property type="entry name" value="AB_hydrolase_fold"/>
</dbReference>
<dbReference type="InterPro" id="IPR000639">
    <property type="entry name" value="Epox_hydrolase-like"/>
</dbReference>
<keyword evidence="1 4" id="KW-0378">Hydrolase</keyword>
<comment type="similarity">
    <text evidence="2">Belongs to the AB hydrolase superfamily. Epoxide hydrolase family.</text>
</comment>
<dbReference type="InterPro" id="IPR000073">
    <property type="entry name" value="AB_hydrolase_1"/>
</dbReference>
<proteinExistence type="inferred from homology"/>
<name>A0ABR4LM10_9EURO</name>
<comment type="caution">
    <text evidence="4">The sequence shown here is derived from an EMBL/GenBank/DDBJ whole genome shotgun (WGS) entry which is preliminary data.</text>
</comment>
<protein>
    <submittedName>
        <fullName evidence="4">Alpha/Beta hydrolase protein</fullName>
    </submittedName>
</protein>
<sequence>MAVDKIKVSGDPRIEQRSAFVRGKTYGYLYSQPASGKYKGTVVLLHGFPDLSIGWRYQIPLFVSKGYQVIAPDCIGYGRTDAPADLAAYSHKECADDIKELASQLGASKIILGGHDWGAYLAYRVALWHPELVEYLFTVCVPYNAPHKKYLSVEEMVEKITPHFAYQLHFISGEIEKVVHTKEEHKQFLIALYGGRTDQKEFAFDVNSGVDLEKMRRVRPSWLLSEEVCFSPFNLELEYYAWEFARHGLRGPLNWYRTRKINYDDELALPTGSIKVPVLFIQALKDDALPPHLGKGMAKHLPQLTIKQVDTSHWALWEKPKEVNEILDKWVDEVVCGGREVKL</sequence>
<reference evidence="4 5" key="1">
    <citation type="submission" date="2024-07" db="EMBL/GenBank/DDBJ databases">
        <title>Section-level genome sequencing and comparative genomics of Aspergillus sections Usti and Cavernicolus.</title>
        <authorList>
            <consortium name="Lawrence Berkeley National Laboratory"/>
            <person name="Nybo J.L."/>
            <person name="Vesth T.C."/>
            <person name="Theobald S."/>
            <person name="Frisvad J.C."/>
            <person name="Larsen T.O."/>
            <person name="Kjaerboelling I."/>
            <person name="Rothschild-Mancinelli K."/>
            <person name="Lyhne E.K."/>
            <person name="Kogle M.E."/>
            <person name="Barry K."/>
            <person name="Clum A."/>
            <person name="Na H."/>
            <person name="Ledsgaard L."/>
            <person name="Lin J."/>
            <person name="Lipzen A."/>
            <person name="Kuo A."/>
            <person name="Riley R."/>
            <person name="Mondo S."/>
            <person name="Labutti K."/>
            <person name="Haridas S."/>
            <person name="Pangalinan J."/>
            <person name="Salamov A.A."/>
            <person name="Simmons B.A."/>
            <person name="Magnuson J.K."/>
            <person name="Chen J."/>
            <person name="Drula E."/>
            <person name="Henrissat B."/>
            <person name="Wiebenga A."/>
            <person name="Lubbers R.J."/>
            <person name="Gomes A.C."/>
            <person name="Macurrencykelacurrency M.R."/>
            <person name="Stajich J."/>
            <person name="Grigoriev I.V."/>
            <person name="Mortensen U.H."/>
            <person name="De Vries R.P."/>
            <person name="Baker S.E."/>
            <person name="Andersen M.R."/>
        </authorList>
    </citation>
    <scope>NUCLEOTIDE SEQUENCE [LARGE SCALE GENOMIC DNA]</scope>
    <source>
        <strain evidence="4 5">CBS 449.75</strain>
    </source>
</reference>
<dbReference type="PRINTS" id="PR00111">
    <property type="entry name" value="ABHYDROLASE"/>
</dbReference>
<dbReference type="GeneID" id="98140812"/>
<dbReference type="GO" id="GO:0016787">
    <property type="term" value="F:hydrolase activity"/>
    <property type="evidence" value="ECO:0007669"/>
    <property type="project" value="UniProtKB-KW"/>
</dbReference>
<feature type="domain" description="AB hydrolase-1" evidence="3">
    <location>
        <begin position="41"/>
        <end position="165"/>
    </location>
</feature>
<keyword evidence="5" id="KW-1185">Reference proteome</keyword>
<evidence type="ECO:0000313" key="5">
    <source>
        <dbReference type="Proteomes" id="UP001610432"/>
    </source>
</evidence>
<dbReference type="PRINTS" id="PR00412">
    <property type="entry name" value="EPOXHYDRLASE"/>
</dbReference>
<gene>
    <name evidence="4" type="ORF">BJX67DRAFT_220475</name>
</gene>
<dbReference type="RefSeq" id="XP_070883442.1">
    <property type="nucleotide sequence ID" value="XM_071025740.1"/>
</dbReference>
<dbReference type="Pfam" id="PF00561">
    <property type="entry name" value="Abhydrolase_1"/>
    <property type="match status" value="1"/>
</dbReference>
<dbReference type="Proteomes" id="UP001610432">
    <property type="component" value="Unassembled WGS sequence"/>
</dbReference>
<dbReference type="SUPFAM" id="SSF53474">
    <property type="entry name" value="alpha/beta-Hydrolases"/>
    <property type="match status" value="1"/>
</dbReference>
<evidence type="ECO:0000256" key="2">
    <source>
        <dbReference type="ARBA" id="ARBA00038334"/>
    </source>
</evidence>
<dbReference type="EMBL" id="JBFXLQ010000040">
    <property type="protein sequence ID" value="KAL2864463.1"/>
    <property type="molecule type" value="Genomic_DNA"/>
</dbReference>
<dbReference type="Gene3D" id="3.40.50.1820">
    <property type="entry name" value="alpha/beta hydrolase"/>
    <property type="match status" value="1"/>
</dbReference>
<dbReference type="PANTHER" id="PTHR43329">
    <property type="entry name" value="EPOXIDE HYDROLASE"/>
    <property type="match status" value="1"/>
</dbReference>
<accession>A0ABR4LM10</accession>
<evidence type="ECO:0000256" key="1">
    <source>
        <dbReference type="ARBA" id="ARBA00022801"/>
    </source>
</evidence>
<evidence type="ECO:0000259" key="3">
    <source>
        <dbReference type="Pfam" id="PF00561"/>
    </source>
</evidence>
<organism evidence="4 5">
    <name type="scientific">Aspergillus lucknowensis</name>
    <dbReference type="NCBI Taxonomy" id="176173"/>
    <lineage>
        <taxon>Eukaryota</taxon>
        <taxon>Fungi</taxon>
        <taxon>Dikarya</taxon>
        <taxon>Ascomycota</taxon>
        <taxon>Pezizomycotina</taxon>
        <taxon>Eurotiomycetes</taxon>
        <taxon>Eurotiomycetidae</taxon>
        <taxon>Eurotiales</taxon>
        <taxon>Aspergillaceae</taxon>
        <taxon>Aspergillus</taxon>
        <taxon>Aspergillus subgen. Nidulantes</taxon>
    </lineage>
</organism>
<evidence type="ECO:0000313" key="4">
    <source>
        <dbReference type="EMBL" id="KAL2864463.1"/>
    </source>
</evidence>